<dbReference type="EMBL" id="QYZD01000030">
    <property type="protein sequence ID" value="RJG20861.1"/>
    <property type="molecule type" value="Genomic_DNA"/>
</dbReference>
<dbReference type="OrthoDB" id="2650714at2"/>
<comment type="caution">
    <text evidence="2">The sequence shown here is derived from an EMBL/GenBank/DDBJ whole genome shotgun (WGS) entry which is preliminary data.</text>
</comment>
<dbReference type="InterPro" id="IPR028994">
    <property type="entry name" value="Integrin_alpha_N"/>
</dbReference>
<dbReference type="PROSITE" id="PS51257">
    <property type="entry name" value="PROKAR_LIPOPROTEIN"/>
    <property type="match status" value="1"/>
</dbReference>
<gene>
    <name evidence="2" type="ORF">DQX05_23685</name>
</gene>
<sequence>MRDIRRWGALAAASLLWIGGCSIPSAPADLVQPPQPEPHQRSGLVLSDLPGFSRLLIPALGREGNGISVGDVDGDGNDEVVVVYEANIEDEKVQKAALLKREDEEWRVVWDTKGFGHGLDYAGLADLNQDGYPDIVLGWALGGGEKGMDVYVWKDDGIELWRKAAYRGQMSLGEMDDEIQ</sequence>
<reference evidence="2 3" key="1">
    <citation type="submission" date="2018-09" db="EMBL/GenBank/DDBJ databases">
        <title>Paenibacillus SK2017-BO5.</title>
        <authorList>
            <person name="Piskunova J.V."/>
            <person name="Dubiley S.A."/>
            <person name="Severinov K.V."/>
        </authorList>
    </citation>
    <scope>NUCLEOTIDE SEQUENCE [LARGE SCALE GENOMIC DNA]</scope>
    <source>
        <strain evidence="2 3">BO5</strain>
    </source>
</reference>
<dbReference type="Proteomes" id="UP000266177">
    <property type="component" value="Unassembled WGS sequence"/>
</dbReference>
<dbReference type="SUPFAM" id="SSF69318">
    <property type="entry name" value="Integrin alpha N-terminal domain"/>
    <property type="match status" value="1"/>
</dbReference>
<evidence type="ECO:0008006" key="4">
    <source>
        <dbReference type="Google" id="ProtNLM"/>
    </source>
</evidence>
<accession>A0A3A3GE16</accession>
<name>A0A3A3GE16_PANTH</name>
<feature type="signal peptide" evidence="1">
    <location>
        <begin position="1"/>
        <end position="28"/>
    </location>
</feature>
<dbReference type="AlphaFoldDB" id="A0A3A3GE16"/>
<organism evidence="2 3">
    <name type="scientific">Paenibacillus thiaminolyticus</name>
    <name type="common">Bacillus thiaminolyticus</name>
    <dbReference type="NCBI Taxonomy" id="49283"/>
    <lineage>
        <taxon>Bacteria</taxon>
        <taxon>Bacillati</taxon>
        <taxon>Bacillota</taxon>
        <taxon>Bacilli</taxon>
        <taxon>Bacillales</taxon>
        <taxon>Paenibacillaceae</taxon>
        <taxon>Paenibacillus</taxon>
    </lineage>
</organism>
<feature type="chain" id="PRO_5039640055" description="VCBS repeat-containing protein" evidence="1">
    <location>
        <begin position="29"/>
        <end position="180"/>
    </location>
</feature>
<evidence type="ECO:0000256" key="1">
    <source>
        <dbReference type="SAM" id="SignalP"/>
    </source>
</evidence>
<dbReference type="Gene3D" id="2.130.10.130">
    <property type="entry name" value="Integrin alpha, N-terminal"/>
    <property type="match status" value="1"/>
</dbReference>
<proteinExistence type="predicted"/>
<protein>
    <recommendedName>
        <fullName evidence="4">VCBS repeat-containing protein</fullName>
    </recommendedName>
</protein>
<evidence type="ECO:0000313" key="3">
    <source>
        <dbReference type="Proteomes" id="UP000266177"/>
    </source>
</evidence>
<dbReference type="RefSeq" id="WP_119795842.1">
    <property type="nucleotide sequence ID" value="NZ_QYZD01000030.1"/>
</dbReference>
<keyword evidence="1" id="KW-0732">Signal</keyword>
<evidence type="ECO:0000313" key="2">
    <source>
        <dbReference type="EMBL" id="RJG20861.1"/>
    </source>
</evidence>